<feature type="transmembrane region" description="Helical" evidence="1">
    <location>
        <begin position="60"/>
        <end position="80"/>
    </location>
</feature>
<feature type="transmembrane region" description="Helical" evidence="1">
    <location>
        <begin position="32"/>
        <end position="53"/>
    </location>
</feature>
<feature type="transmembrane region" description="Helical" evidence="1">
    <location>
        <begin position="7"/>
        <end position="26"/>
    </location>
</feature>
<dbReference type="OrthoDB" id="2003672at2"/>
<evidence type="ECO:0000313" key="3">
    <source>
        <dbReference type="Proteomes" id="UP000182624"/>
    </source>
</evidence>
<name>A0A1I5WTT9_9FIRM</name>
<reference evidence="3" key="1">
    <citation type="submission" date="2016-10" db="EMBL/GenBank/DDBJ databases">
        <authorList>
            <person name="Varghese N."/>
            <person name="Submissions S."/>
        </authorList>
    </citation>
    <scope>NUCLEOTIDE SEQUENCE [LARGE SCALE GENOMIC DNA]</scope>
    <source>
        <strain evidence="3">P18</strain>
    </source>
</reference>
<accession>A0A1I5WTT9</accession>
<protein>
    <submittedName>
        <fullName evidence="2">Uncharacterized protein</fullName>
    </submittedName>
</protein>
<proteinExistence type="predicted"/>
<keyword evidence="1" id="KW-0472">Membrane</keyword>
<keyword evidence="1" id="KW-1133">Transmembrane helix</keyword>
<gene>
    <name evidence="2" type="ORF">SAMN04487928_12513</name>
</gene>
<dbReference type="RefSeq" id="WP_074890382.1">
    <property type="nucleotide sequence ID" value="NZ_FOXO01000025.1"/>
</dbReference>
<evidence type="ECO:0000313" key="2">
    <source>
        <dbReference type="EMBL" id="SFQ22896.1"/>
    </source>
</evidence>
<evidence type="ECO:0000256" key="1">
    <source>
        <dbReference type="SAM" id="Phobius"/>
    </source>
</evidence>
<dbReference type="Proteomes" id="UP000182624">
    <property type="component" value="Unassembled WGS sequence"/>
</dbReference>
<organism evidence="2 3">
    <name type="scientific">Butyrivibrio proteoclasticus</name>
    <dbReference type="NCBI Taxonomy" id="43305"/>
    <lineage>
        <taxon>Bacteria</taxon>
        <taxon>Bacillati</taxon>
        <taxon>Bacillota</taxon>
        <taxon>Clostridia</taxon>
        <taxon>Lachnospirales</taxon>
        <taxon>Lachnospiraceae</taxon>
        <taxon>Butyrivibrio</taxon>
    </lineage>
</organism>
<dbReference type="AlphaFoldDB" id="A0A1I5WTT9"/>
<sequence>MTIIKIALKIMLFPLFLIVFTANMFAKMFMNISGVVAGLMFLIGAGLIIYCIASHIYFGILMVFVAGVIVSAVMLAIGFGEHLLDMAVELYQDF</sequence>
<dbReference type="EMBL" id="FOXO01000025">
    <property type="protein sequence ID" value="SFQ22896.1"/>
    <property type="molecule type" value="Genomic_DNA"/>
</dbReference>
<keyword evidence="3" id="KW-1185">Reference proteome</keyword>
<keyword evidence="1" id="KW-0812">Transmembrane</keyword>